<evidence type="ECO:0000256" key="1">
    <source>
        <dbReference type="ARBA" id="ARBA00004123"/>
    </source>
</evidence>
<evidence type="ECO:0000313" key="6">
    <source>
        <dbReference type="EMBL" id="JAT40118.1"/>
    </source>
</evidence>
<evidence type="ECO:0000259" key="5">
    <source>
        <dbReference type="SMART" id="SM00484"/>
    </source>
</evidence>
<feature type="non-terminal residue" evidence="6">
    <location>
        <position position="413"/>
    </location>
</feature>
<dbReference type="GO" id="GO:0004520">
    <property type="term" value="F:DNA endonuclease activity"/>
    <property type="evidence" value="ECO:0007669"/>
    <property type="project" value="TreeGrafter"/>
</dbReference>
<dbReference type="InterPro" id="IPR019974">
    <property type="entry name" value="XPG_CS"/>
</dbReference>
<feature type="domain" description="XPG-I" evidence="5">
    <location>
        <begin position="339"/>
        <end position="408"/>
    </location>
</feature>
<accession>A0A1D1XCF7</accession>
<keyword evidence="2" id="KW-0539">Nucleus</keyword>
<dbReference type="GO" id="GO:0003697">
    <property type="term" value="F:single-stranded DNA binding"/>
    <property type="evidence" value="ECO:0007669"/>
    <property type="project" value="TreeGrafter"/>
</dbReference>
<evidence type="ECO:0000256" key="2">
    <source>
        <dbReference type="ARBA" id="ARBA00023242"/>
    </source>
</evidence>
<reference evidence="6" key="1">
    <citation type="submission" date="2015-07" db="EMBL/GenBank/DDBJ databases">
        <title>Transcriptome Assembly of Anthurium amnicola.</title>
        <authorList>
            <person name="Suzuki J."/>
        </authorList>
    </citation>
    <scope>NUCLEOTIDE SEQUENCE</scope>
</reference>
<protein>
    <submittedName>
        <fullName evidence="6">DNA repair protein UVH3</fullName>
    </submittedName>
</protein>
<comment type="subcellular location">
    <subcellularLocation>
        <location evidence="1">Nucleus</location>
    </subcellularLocation>
</comment>
<keyword evidence="3" id="KW-0175">Coiled coil</keyword>
<dbReference type="EMBL" id="GDJX01022325">
    <property type="protein sequence ID" value="JAT45611.1"/>
    <property type="molecule type" value="Transcribed_RNA"/>
</dbReference>
<proteinExistence type="predicted"/>
<evidence type="ECO:0000256" key="3">
    <source>
        <dbReference type="SAM" id="Coils"/>
    </source>
</evidence>
<gene>
    <name evidence="6" type="primary">UVH3_3</name>
    <name evidence="7" type="synonym">UVH3_2</name>
    <name evidence="6" type="ORF">g.127903</name>
    <name evidence="7" type="ORF">g.127912</name>
</gene>
<dbReference type="SUPFAM" id="SSF88723">
    <property type="entry name" value="PIN domain-like"/>
    <property type="match status" value="1"/>
</dbReference>
<feature type="coiled-coil region" evidence="3">
    <location>
        <begin position="302"/>
        <end position="329"/>
    </location>
</feature>
<dbReference type="PRINTS" id="PR00853">
    <property type="entry name" value="XPGRADSUPER"/>
</dbReference>
<dbReference type="AlphaFoldDB" id="A0A1D1XCF7"/>
<feature type="compositionally biased region" description="Polar residues" evidence="4">
    <location>
        <begin position="22"/>
        <end position="34"/>
    </location>
</feature>
<name>A0A1D1XCF7_9ARAE</name>
<dbReference type="Pfam" id="PF00867">
    <property type="entry name" value="XPG_I"/>
    <property type="match status" value="1"/>
</dbReference>
<sequence>MAQMVVNLIMTGRRERLRRRSQATTHSHDISQASSEEKDASEDDGLIWEGELQSASACQTDHVKPVSKGSLEEEYEVQEAIRRSLEDLRQQSDTGPFLQAPAPENSAIDSFPTPLRYDSQGSPEQAAAIVDGLELLDGSVHNCSLNTIDSAEEQSFTSLSNDPECKLSMADVPSRSFLVSNHVIFTQSDTDDRIVKKPQTHKVSTTSLVEMHISRQESFLDTSTKDEDKASTSMLRDVSVPGSSDVCVVSTGKTEADLHGAHVTVLLDSHNIPEEEDYRRNTTNDSIGFDTEILESTLDAELLLLSRERRELGDEQRKLERNAETVNSEMFAECQELLQMFGLPYIIAPMEAEAQCAYMELMNLVDGVVTDDSDVFLFGAQNVYKNIFDDKKYVETYLMKDIENELGLPREKL</sequence>
<evidence type="ECO:0000313" key="7">
    <source>
        <dbReference type="EMBL" id="JAT45611.1"/>
    </source>
</evidence>
<feature type="region of interest" description="Disordered" evidence="4">
    <location>
        <begin position="16"/>
        <end position="43"/>
    </location>
</feature>
<dbReference type="InterPro" id="IPR006084">
    <property type="entry name" value="XPG/Rad2"/>
</dbReference>
<organism evidence="6">
    <name type="scientific">Anthurium amnicola</name>
    <dbReference type="NCBI Taxonomy" id="1678845"/>
    <lineage>
        <taxon>Eukaryota</taxon>
        <taxon>Viridiplantae</taxon>
        <taxon>Streptophyta</taxon>
        <taxon>Embryophyta</taxon>
        <taxon>Tracheophyta</taxon>
        <taxon>Spermatophyta</taxon>
        <taxon>Magnoliopsida</taxon>
        <taxon>Liliopsida</taxon>
        <taxon>Araceae</taxon>
        <taxon>Pothoideae</taxon>
        <taxon>Potheae</taxon>
        <taxon>Anthurium</taxon>
    </lineage>
</organism>
<dbReference type="InterPro" id="IPR006086">
    <property type="entry name" value="XPG-I_dom"/>
</dbReference>
<dbReference type="GO" id="GO:0005634">
    <property type="term" value="C:nucleus"/>
    <property type="evidence" value="ECO:0007669"/>
    <property type="project" value="UniProtKB-SubCell"/>
</dbReference>
<dbReference type="PANTHER" id="PTHR16171">
    <property type="entry name" value="DNA REPAIR PROTEIN COMPLEMENTING XP-G CELLS-RELATED"/>
    <property type="match status" value="1"/>
</dbReference>
<dbReference type="FunFam" id="3.40.50.1010:FF:000029">
    <property type="entry name" value="DNA repair protein UVH3"/>
    <property type="match status" value="1"/>
</dbReference>
<dbReference type="PANTHER" id="PTHR16171:SF7">
    <property type="entry name" value="DNA REPAIR PROTEIN RAD2"/>
    <property type="match status" value="1"/>
</dbReference>
<dbReference type="GO" id="GO:0016788">
    <property type="term" value="F:hydrolase activity, acting on ester bonds"/>
    <property type="evidence" value="ECO:0007669"/>
    <property type="project" value="InterPro"/>
</dbReference>
<dbReference type="SMART" id="SM00484">
    <property type="entry name" value="XPGI"/>
    <property type="match status" value="1"/>
</dbReference>
<dbReference type="InterPro" id="IPR029060">
    <property type="entry name" value="PIN-like_dom_sf"/>
</dbReference>
<dbReference type="CDD" id="cd09868">
    <property type="entry name" value="PIN_XPG_RAD2"/>
    <property type="match status" value="1"/>
</dbReference>
<evidence type="ECO:0000256" key="4">
    <source>
        <dbReference type="SAM" id="MobiDB-lite"/>
    </source>
</evidence>
<dbReference type="Gene3D" id="3.40.50.1010">
    <property type="entry name" value="5'-nuclease"/>
    <property type="match status" value="1"/>
</dbReference>
<dbReference type="EMBL" id="GDJX01027818">
    <property type="protein sequence ID" value="JAT40118.1"/>
    <property type="molecule type" value="Transcribed_RNA"/>
</dbReference>
<dbReference type="PROSITE" id="PS00842">
    <property type="entry name" value="XPG_2"/>
    <property type="match status" value="1"/>
</dbReference>